<evidence type="ECO:0000256" key="1">
    <source>
        <dbReference type="SAM" id="SignalP"/>
    </source>
</evidence>
<comment type="caution">
    <text evidence="2">The sequence shown here is derived from an EMBL/GenBank/DDBJ whole genome shotgun (WGS) entry which is preliminary data.</text>
</comment>
<sequence>MYRILLTSMVAAGAVIAPAPARAADTTTSLTGAQMYAALKGVAGTTAAAELAGFGGDYRMSVTEDGATATGTGKFAVDPDHGLGYVTTTGAVTSGPASFYAAAGRGEYLSLTGTGPAAAKMAGHPSATYSFQPDPALTLDAWLEGVPVPSGLIGGDARHPGTKTVHDDGTTDYTYTDADHATFVFTTSATGLFGAVEVTQGTDRASLTFDYGPQTVTLPPDSSVIAKALLDKATAYLDMAGSVRRAALAGAATATAKSGGRAVRASTIRTWARSEARTVNDELGFKVVAVTDIKGGVHVSAKNPFTGATVTWSVKAVGKRAVATKG</sequence>
<reference evidence="2" key="1">
    <citation type="submission" date="2021-01" db="EMBL/GenBank/DDBJ databases">
        <title>Whole genome shotgun sequence of Actinoplanes siamensis NBRC 109076.</title>
        <authorList>
            <person name="Komaki H."/>
            <person name="Tamura T."/>
        </authorList>
    </citation>
    <scope>NUCLEOTIDE SEQUENCE</scope>
    <source>
        <strain evidence="2">NBRC 109076</strain>
    </source>
</reference>
<keyword evidence="1" id="KW-0732">Signal</keyword>
<name>A0A919TJB1_9ACTN</name>
<feature type="chain" id="PRO_5037379622" evidence="1">
    <location>
        <begin position="24"/>
        <end position="326"/>
    </location>
</feature>
<dbReference type="RefSeq" id="WP_203678126.1">
    <property type="nucleotide sequence ID" value="NZ_BOMW01000018.1"/>
</dbReference>
<proteinExistence type="predicted"/>
<accession>A0A919TJB1</accession>
<feature type="signal peptide" evidence="1">
    <location>
        <begin position="1"/>
        <end position="23"/>
    </location>
</feature>
<evidence type="ECO:0000313" key="2">
    <source>
        <dbReference type="EMBL" id="GIF04329.1"/>
    </source>
</evidence>
<dbReference type="EMBL" id="BOMW01000018">
    <property type="protein sequence ID" value="GIF04329.1"/>
    <property type="molecule type" value="Genomic_DNA"/>
</dbReference>
<protein>
    <submittedName>
        <fullName evidence="2">Uncharacterized protein</fullName>
    </submittedName>
</protein>
<dbReference type="AlphaFoldDB" id="A0A919TJB1"/>
<evidence type="ECO:0000313" key="3">
    <source>
        <dbReference type="Proteomes" id="UP000629619"/>
    </source>
</evidence>
<gene>
    <name evidence="2" type="ORF">Asi03nite_18670</name>
</gene>
<dbReference type="Proteomes" id="UP000629619">
    <property type="component" value="Unassembled WGS sequence"/>
</dbReference>
<keyword evidence="3" id="KW-1185">Reference proteome</keyword>
<organism evidence="2 3">
    <name type="scientific">Actinoplanes siamensis</name>
    <dbReference type="NCBI Taxonomy" id="1223317"/>
    <lineage>
        <taxon>Bacteria</taxon>
        <taxon>Bacillati</taxon>
        <taxon>Actinomycetota</taxon>
        <taxon>Actinomycetes</taxon>
        <taxon>Micromonosporales</taxon>
        <taxon>Micromonosporaceae</taxon>
        <taxon>Actinoplanes</taxon>
    </lineage>
</organism>